<dbReference type="RefSeq" id="WP_123668271.1">
    <property type="nucleotide sequence ID" value="NZ_RJKE01000001.1"/>
</dbReference>
<sequence>MIIDAYNTAQNERGRSDYLTGVRPGEDPPPHTPFDPRRILDRMDAAGVDMAMVCSLAQRIENDFLIDLVQRHPDRLFGFGQVMPQDDDALAEVERIAEAGMLGLKLHPTLHGYFFSDHGLLDPVYRICREAGIAVLVNALDDPFCSPFMIEEIAKGFPEVPTIIAHMGAVWNVPDAILVAERNPNVYLETSATLLSDVRRAYARLGPEKIVMGTEWPGHDFDLERMKIGKAITDDADRALVEGGNIARILGISVPA</sequence>
<accession>A0A3N1D6G3</accession>
<evidence type="ECO:0000256" key="2">
    <source>
        <dbReference type="SAM" id="MobiDB-lite"/>
    </source>
</evidence>
<evidence type="ECO:0000313" key="5">
    <source>
        <dbReference type="Proteomes" id="UP000272400"/>
    </source>
</evidence>
<proteinExistence type="predicted"/>
<dbReference type="GO" id="GO:0016787">
    <property type="term" value="F:hydrolase activity"/>
    <property type="evidence" value="ECO:0007669"/>
    <property type="project" value="InterPro"/>
</dbReference>
<dbReference type="EMBL" id="RJKE01000001">
    <property type="protein sequence ID" value="ROO89123.1"/>
    <property type="molecule type" value="Genomic_DNA"/>
</dbReference>
<evidence type="ECO:0000256" key="1">
    <source>
        <dbReference type="ARBA" id="ARBA00023239"/>
    </source>
</evidence>
<comment type="caution">
    <text evidence="4">The sequence shown here is derived from an EMBL/GenBank/DDBJ whole genome shotgun (WGS) entry which is preliminary data.</text>
</comment>
<dbReference type="GO" id="GO:0005737">
    <property type="term" value="C:cytoplasm"/>
    <property type="evidence" value="ECO:0007669"/>
    <property type="project" value="TreeGrafter"/>
</dbReference>
<keyword evidence="5" id="KW-1185">Reference proteome</keyword>
<reference evidence="4 5" key="1">
    <citation type="submission" date="2018-11" db="EMBL/GenBank/DDBJ databases">
        <title>Sequencing the genomes of 1000 actinobacteria strains.</title>
        <authorList>
            <person name="Klenk H.-P."/>
        </authorList>
    </citation>
    <scope>NUCLEOTIDE SEQUENCE [LARGE SCALE GENOMIC DNA]</scope>
    <source>
        <strain evidence="4 5">DSM 44254</strain>
    </source>
</reference>
<dbReference type="Pfam" id="PF04909">
    <property type="entry name" value="Amidohydro_2"/>
    <property type="match status" value="1"/>
</dbReference>
<dbReference type="GO" id="GO:0019748">
    <property type="term" value="P:secondary metabolic process"/>
    <property type="evidence" value="ECO:0007669"/>
    <property type="project" value="TreeGrafter"/>
</dbReference>
<dbReference type="SUPFAM" id="SSF51556">
    <property type="entry name" value="Metallo-dependent hydrolases"/>
    <property type="match status" value="1"/>
</dbReference>
<gene>
    <name evidence="4" type="ORF">EDD29_6810</name>
</gene>
<protein>
    <recommendedName>
        <fullName evidence="3">Amidohydrolase-related domain-containing protein</fullName>
    </recommendedName>
</protein>
<dbReference type="Gene3D" id="3.20.20.140">
    <property type="entry name" value="Metal-dependent hydrolases"/>
    <property type="match status" value="1"/>
</dbReference>
<dbReference type="PANTHER" id="PTHR21240:SF28">
    <property type="entry name" value="ISO-OROTATE DECARBOXYLASE (EUROFUNG)"/>
    <property type="match status" value="1"/>
</dbReference>
<feature type="compositionally biased region" description="Basic and acidic residues" evidence="2">
    <location>
        <begin position="24"/>
        <end position="34"/>
    </location>
</feature>
<dbReference type="InterPro" id="IPR032465">
    <property type="entry name" value="ACMSD"/>
</dbReference>
<dbReference type="PANTHER" id="PTHR21240">
    <property type="entry name" value="2-AMINO-3-CARBOXYLMUCONATE-6-SEMIALDEHYDE DECARBOXYLASE"/>
    <property type="match status" value="1"/>
</dbReference>
<name>A0A3N1D6G3_9ACTN</name>
<dbReference type="AlphaFoldDB" id="A0A3N1D6G3"/>
<dbReference type="OrthoDB" id="1407586at2"/>
<dbReference type="Proteomes" id="UP000272400">
    <property type="component" value="Unassembled WGS sequence"/>
</dbReference>
<organism evidence="4 5">
    <name type="scientific">Actinocorallia herbida</name>
    <dbReference type="NCBI Taxonomy" id="58109"/>
    <lineage>
        <taxon>Bacteria</taxon>
        <taxon>Bacillati</taxon>
        <taxon>Actinomycetota</taxon>
        <taxon>Actinomycetes</taxon>
        <taxon>Streptosporangiales</taxon>
        <taxon>Thermomonosporaceae</taxon>
        <taxon>Actinocorallia</taxon>
    </lineage>
</organism>
<dbReference type="GO" id="GO:0016831">
    <property type="term" value="F:carboxy-lyase activity"/>
    <property type="evidence" value="ECO:0007669"/>
    <property type="project" value="InterPro"/>
</dbReference>
<evidence type="ECO:0000313" key="4">
    <source>
        <dbReference type="EMBL" id="ROO89123.1"/>
    </source>
</evidence>
<keyword evidence="1" id="KW-0456">Lyase</keyword>
<dbReference type="InterPro" id="IPR006680">
    <property type="entry name" value="Amidohydro-rel"/>
</dbReference>
<feature type="domain" description="Amidohydrolase-related" evidence="3">
    <location>
        <begin position="20"/>
        <end position="252"/>
    </location>
</feature>
<evidence type="ECO:0000259" key="3">
    <source>
        <dbReference type="Pfam" id="PF04909"/>
    </source>
</evidence>
<dbReference type="InterPro" id="IPR032466">
    <property type="entry name" value="Metal_Hydrolase"/>
</dbReference>
<feature type="region of interest" description="Disordered" evidence="2">
    <location>
        <begin position="14"/>
        <end position="34"/>
    </location>
</feature>